<name>A0A540VNV9_9GAMM</name>
<dbReference type="EMBL" id="VIFK01000203">
    <property type="protein sequence ID" value="TQE98439.1"/>
    <property type="molecule type" value="Genomic_DNA"/>
</dbReference>
<proteinExistence type="predicted"/>
<comment type="caution">
    <text evidence="1">The sequence shown here is derived from an EMBL/GenBank/DDBJ whole genome shotgun (WGS) entry which is preliminary data.</text>
</comment>
<accession>A0A540VNV9</accession>
<evidence type="ECO:0000313" key="1">
    <source>
        <dbReference type="EMBL" id="TQE98439.1"/>
    </source>
</evidence>
<organism evidence="1 2">
    <name type="scientific">Spiribacter salinus</name>
    <dbReference type="NCBI Taxonomy" id="1335746"/>
    <lineage>
        <taxon>Bacteria</taxon>
        <taxon>Pseudomonadati</taxon>
        <taxon>Pseudomonadota</taxon>
        <taxon>Gammaproteobacteria</taxon>
        <taxon>Chromatiales</taxon>
        <taxon>Ectothiorhodospiraceae</taxon>
        <taxon>Spiribacter</taxon>
    </lineage>
</organism>
<dbReference type="Proteomes" id="UP000315400">
    <property type="component" value="Unassembled WGS sequence"/>
</dbReference>
<sequence length="86" mass="9408">MGADGKQQIEAMARLAGDQWKPDTLAGFQIGDCVRLPNLDCPLEVIDLCPPSLLVLRAPSGHELRAGWRAVTRVRTRAEIASGDRR</sequence>
<evidence type="ECO:0000313" key="2">
    <source>
        <dbReference type="Proteomes" id="UP000315400"/>
    </source>
</evidence>
<reference evidence="1 2" key="1">
    <citation type="submission" date="2019-06" db="EMBL/GenBank/DDBJ databases">
        <title>Metagenome assembled Genome of Spiribacter salinus SL48-SHIP from the microbial mat of Salt Lake 48 (Novosibirsk region, Russia).</title>
        <authorList>
            <person name="Shipova A."/>
            <person name="Rozanov A.S."/>
            <person name="Bryanskaya A.V."/>
            <person name="Peltek S.E."/>
        </authorList>
    </citation>
    <scope>NUCLEOTIDE SEQUENCE [LARGE SCALE GENOMIC DNA]</scope>
    <source>
        <strain evidence="1">SL48-SHIP-2</strain>
    </source>
</reference>
<gene>
    <name evidence="1" type="ORF">FKY71_13875</name>
</gene>
<dbReference type="AlphaFoldDB" id="A0A540VNV9"/>
<protein>
    <submittedName>
        <fullName evidence="1">Uncharacterized protein</fullName>
    </submittedName>
</protein>